<gene>
    <name evidence="2" type="ORF">ACFO6S_15210</name>
</gene>
<keyword evidence="1" id="KW-1133">Transmembrane helix</keyword>
<keyword evidence="1" id="KW-0472">Membrane</keyword>
<evidence type="ECO:0000313" key="2">
    <source>
        <dbReference type="EMBL" id="MFC4605047.1"/>
    </source>
</evidence>
<feature type="transmembrane region" description="Helical" evidence="1">
    <location>
        <begin position="21"/>
        <end position="42"/>
    </location>
</feature>
<dbReference type="EMBL" id="JBHSFO010000009">
    <property type="protein sequence ID" value="MFC4605047.1"/>
    <property type="molecule type" value="Genomic_DNA"/>
</dbReference>
<feature type="transmembrane region" description="Helical" evidence="1">
    <location>
        <begin position="48"/>
        <end position="66"/>
    </location>
</feature>
<evidence type="ECO:0000313" key="3">
    <source>
        <dbReference type="Proteomes" id="UP001595914"/>
    </source>
</evidence>
<comment type="caution">
    <text evidence="2">The sequence shown here is derived from an EMBL/GenBank/DDBJ whole genome shotgun (WGS) entry which is preliminary data.</text>
</comment>
<protein>
    <submittedName>
        <fullName evidence="2">Uncharacterized protein</fullName>
    </submittedName>
</protein>
<name>A0ABV9FWU6_9NOCA</name>
<organism evidence="2 3">
    <name type="scientific">Rhodococcus kronopolitis</name>
    <dbReference type="NCBI Taxonomy" id="1460226"/>
    <lineage>
        <taxon>Bacteria</taxon>
        <taxon>Bacillati</taxon>
        <taxon>Actinomycetota</taxon>
        <taxon>Actinomycetes</taxon>
        <taxon>Mycobacteriales</taxon>
        <taxon>Nocardiaceae</taxon>
        <taxon>Rhodococcus</taxon>
    </lineage>
</organism>
<proteinExistence type="predicted"/>
<accession>A0ABV9FWU6</accession>
<keyword evidence="3" id="KW-1185">Reference proteome</keyword>
<reference evidence="3" key="1">
    <citation type="journal article" date="2019" name="Int. J. Syst. Evol. Microbiol.">
        <title>The Global Catalogue of Microorganisms (GCM) 10K type strain sequencing project: providing services to taxonomists for standard genome sequencing and annotation.</title>
        <authorList>
            <consortium name="The Broad Institute Genomics Platform"/>
            <consortium name="The Broad Institute Genome Sequencing Center for Infectious Disease"/>
            <person name="Wu L."/>
            <person name="Ma J."/>
        </authorList>
    </citation>
    <scope>NUCLEOTIDE SEQUENCE [LARGE SCALE GENOMIC DNA]</scope>
    <source>
        <strain evidence="3">CCUG 54520</strain>
    </source>
</reference>
<sequence length="67" mass="6990">MTGKGIDRQKASTALEVVRESPTVVAIVAAPALVVFGLLWWLTGFGTALLVLVLLGVVAVVGKRMLS</sequence>
<dbReference type="Proteomes" id="UP001595914">
    <property type="component" value="Unassembled WGS sequence"/>
</dbReference>
<dbReference type="RefSeq" id="WP_378418343.1">
    <property type="nucleotide sequence ID" value="NZ_JBHSFO010000009.1"/>
</dbReference>
<evidence type="ECO:0000256" key="1">
    <source>
        <dbReference type="SAM" id="Phobius"/>
    </source>
</evidence>
<keyword evidence="1" id="KW-0812">Transmembrane</keyword>